<dbReference type="Gene3D" id="3.40.50.150">
    <property type="entry name" value="Vaccinia Virus protein VP39"/>
    <property type="match status" value="1"/>
</dbReference>
<name>A0A9W7G650_9STRA</name>
<keyword evidence="2" id="KW-0732">Signal</keyword>
<dbReference type="GO" id="GO:0042054">
    <property type="term" value="F:histone methyltransferase activity"/>
    <property type="evidence" value="ECO:0007669"/>
    <property type="project" value="TreeGrafter"/>
</dbReference>
<dbReference type="OrthoDB" id="41566at2759"/>
<evidence type="ECO:0000256" key="1">
    <source>
        <dbReference type="ARBA" id="ARBA00022691"/>
    </source>
</evidence>
<proteinExistence type="predicted"/>
<dbReference type="SUPFAM" id="SSF53335">
    <property type="entry name" value="S-adenosyl-L-methionine-dependent methyltransferases"/>
    <property type="match status" value="1"/>
</dbReference>
<keyword evidence="1" id="KW-0949">S-adenosyl-L-methionine</keyword>
<protein>
    <submittedName>
        <fullName evidence="3">Uncharacterized protein</fullName>
    </submittedName>
</protein>
<feature type="chain" id="PRO_5040943422" evidence="2">
    <location>
        <begin position="23"/>
        <end position="429"/>
    </location>
</feature>
<dbReference type="Proteomes" id="UP001165065">
    <property type="component" value="Unassembled WGS sequence"/>
</dbReference>
<dbReference type="PANTHER" id="PTHR11006:SF53">
    <property type="entry name" value="PROTEIN ARGININE N-METHYLTRANSFERASE 3"/>
    <property type="match status" value="1"/>
</dbReference>
<keyword evidence="4" id="KW-1185">Reference proteome</keyword>
<dbReference type="InterPro" id="IPR025799">
    <property type="entry name" value="Arg_MeTrfase"/>
</dbReference>
<reference evidence="4" key="1">
    <citation type="journal article" date="2023" name="Commun. Biol.">
        <title>Genome analysis of Parmales, the sister group of diatoms, reveals the evolutionary specialization of diatoms from phago-mixotrophs to photoautotrophs.</title>
        <authorList>
            <person name="Ban H."/>
            <person name="Sato S."/>
            <person name="Yoshikawa S."/>
            <person name="Yamada K."/>
            <person name="Nakamura Y."/>
            <person name="Ichinomiya M."/>
            <person name="Sato N."/>
            <person name="Blanc-Mathieu R."/>
            <person name="Endo H."/>
            <person name="Kuwata A."/>
            <person name="Ogata H."/>
        </authorList>
    </citation>
    <scope>NUCLEOTIDE SEQUENCE [LARGE SCALE GENOMIC DNA]</scope>
</reference>
<evidence type="ECO:0000256" key="2">
    <source>
        <dbReference type="SAM" id="SignalP"/>
    </source>
</evidence>
<organism evidence="3 4">
    <name type="scientific">Triparma columacea</name>
    <dbReference type="NCBI Taxonomy" id="722753"/>
    <lineage>
        <taxon>Eukaryota</taxon>
        <taxon>Sar</taxon>
        <taxon>Stramenopiles</taxon>
        <taxon>Ochrophyta</taxon>
        <taxon>Bolidophyceae</taxon>
        <taxon>Parmales</taxon>
        <taxon>Triparmaceae</taxon>
        <taxon>Triparma</taxon>
    </lineage>
</organism>
<evidence type="ECO:0000313" key="3">
    <source>
        <dbReference type="EMBL" id="GMI34421.1"/>
    </source>
</evidence>
<accession>A0A9W7G650</accession>
<evidence type="ECO:0000313" key="4">
    <source>
        <dbReference type="Proteomes" id="UP001165065"/>
    </source>
</evidence>
<feature type="signal peptide" evidence="2">
    <location>
        <begin position="1"/>
        <end position="22"/>
    </location>
</feature>
<gene>
    <name evidence="3" type="ORF">TrCOL_g12811</name>
</gene>
<dbReference type="PANTHER" id="PTHR11006">
    <property type="entry name" value="PROTEIN ARGININE N-METHYLTRANSFERASE"/>
    <property type="match status" value="1"/>
</dbReference>
<dbReference type="AlphaFoldDB" id="A0A9W7G650"/>
<comment type="caution">
    <text evidence="3">The sequence shown here is derived from an EMBL/GenBank/DDBJ whole genome shotgun (WGS) entry which is preliminary data.</text>
</comment>
<dbReference type="GO" id="GO:0005634">
    <property type="term" value="C:nucleus"/>
    <property type="evidence" value="ECO:0007669"/>
    <property type="project" value="TreeGrafter"/>
</dbReference>
<dbReference type="InterPro" id="IPR029063">
    <property type="entry name" value="SAM-dependent_MTases_sf"/>
</dbReference>
<dbReference type="GO" id="GO:0016274">
    <property type="term" value="F:protein-arginine N-methyltransferase activity"/>
    <property type="evidence" value="ECO:0007669"/>
    <property type="project" value="InterPro"/>
</dbReference>
<sequence>MVHVAPSILLAVFLSLIIPTSPLNLNLQPQSASTRRRFLSNSIITPVIAAPFVAGSGVLADADIRPPPPLYKAWSAGDGFQDNTFISFSLDSYKSMVDDKSRTPAFKLAISSRLSLHPPLTQVVMDLGTGPFAILAIQAAKSGARKVYAVEAIAKAADLAKAAVKKAERKGEIPPGVIEVIEGLSTRIDLPEKVDLCVSEIVGSISSEEGLHASLRDAHLRHVKDPRSPSSFIPVRAQTLAAPASYTLHKAMGPPEYDWGRLVEPVRFNCRDPALQIMADPMIAEDISFFSSPDFPPPGRYDPAGRRLEFKFEDVRLRANEESYYKELKRAGSPESEASELAGELSRSLSGFAFWPRLLLDPEGTIAVESRGPNGEGRKSHWQTVLAITSDRPVEVNVGDGVGVDIVEILGKEVDEPIKYELKGATVKV</sequence>
<dbReference type="EMBL" id="BRYA01000042">
    <property type="protein sequence ID" value="GMI34421.1"/>
    <property type="molecule type" value="Genomic_DNA"/>
</dbReference>